<dbReference type="NCBIfam" id="NF003672">
    <property type="entry name" value="PRK05297.1"/>
    <property type="match status" value="1"/>
</dbReference>
<dbReference type="HAMAP" id="MF_00419">
    <property type="entry name" value="PurL_1"/>
    <property type="match status" value="1"/>
</dbReference>
<keyword evidence="12" id="KW-0315">Glutamine amidotransferase</keyword>
<dbReference type="SMART" id="SM01211">
    <property type="entry name" value="GATase_5"/>
    <property type="match status" value="1"/>
</dbReference>
<evidence type="ECO:0000256" key="9">
    <source>
        <dbReference type="ARBA" id="ARBA00022755"/>
    </source>
</evidence>
<dbReference type="Pfam" id="PF22689">
    <property type="entry name" value="FGAR-AT_PurM_N-like"/>
    <property type="match status" value="1"/>
</dbReference>
<dbReference type="OrthoDB" id="6666987at2759"/>
<evidence type="ECO:0000256" key="2">
    <source>
        <dbReference type="ARBA" id="ARBA00004920"/>
    </source>
</evidence>
<dbReference type="InterPro" id="IPR040707">
    <property type="entry name" value="FGAR-AT_N"/>
</dbReference>
<feature type="region of interest" description="Disordered" evidence="18">
    <location>
        <begin position="339"/>
        <end position="365"/>
    </location>
</feature>
<dbReference type="Pfam" id="PF18076">
    <property type="entry name" value="FGAR-AT_N"/>
    <property type="match status" value="1"/>
</dbReference>
<dbReference type="GO" id="GO:0046872">
    <property type="term" value="F:metal ion binding"/>
    <property type="evidence" value="ECO:0007669"/>
    <property type="project" value="UniProtKB-KW"/>
</dbReference>
<evidence type="ECO:0000256" key="1">
    <source>
        <dbReference type="ARBA" id="ARBA00004496"/>
    </source>
</evidence>
<comment type="catalytic activity">
    <reaction evidence="15">
        <text>N(2)-formyl-N(1)-(5-phospho-beta-D-ribosyl)glycinamide + L-glutamine + ATP + H2O = 2-formamido-N(1)-(5-O-phospho-beta-D-ribosyl)acetamidine + L-glutamate + ADP + phosphate + H(+)</text>
        <dbReference type="Rhea" id="RHEA:17129"/>
        <dbReference type="ChEBI" id="CHEBI:15377"/>
        <dbReference type="ChEBI" id="CHEBI:15378"/>
        <dbReference type="ChEBI" id="CHEBI:29985"/>
        <dbReference type="ChEBI" id="CHEBI:30616"/>
        <dbReference type="ChEBI" id="CHEBI:43474"/>
        <dbReference type="ChEBI" id="CHEBI:58359"/>
        <dbReference type="ChEBI" id="CHEBI:147286"/>
        <dbReference type="ChEBI" id="CHEBI:147287"/>
        <dbReference type="ChEBI" id="CHEBI:456216"/>
        <dbReference type="EC" id="6.3.5.3"/>
    </reaction>
</comment>
<dbReference type="EC" id="6.3.5.3" evidence="4"/>
<evidence type="ECO:0000256" key="8">
    <source>
        <dbReference type="ARBA" id="ARBA00022741"/>
    </source>
</evidence>
<dbReference type="InterPro" id="IPR055181">
    <property type="entry name" value="FGAR-AT_PurM_N-like"/>
</dbReference>
<gene>
    <name evidence="23" type="ORF">MAM1_0553d10899</name>
</gene>
<dbReference type="InterPro" id="IPR036921">
    <property type="entry name" value="PurM-like_N_sf"/>
</dbReference>
<name>A0A0C9LYU5_9FUNG</name>
<keyword evidence="9" id="KW-0658">Purine biosynthesis</keyword>
<dbReference type="UniPathway" id="UPA00074">
    <property type="reaction ID" value="UER00128"/>
</dbReference>
<evidence type="ECO:0000256" key="13">
    <source>
        <dbReference type="ARBA" id="ARBA00029823"/>
    </source>
</evidence>
<dbReference type="GO" id="GO:0005737">
    <property type="term" value="C:cytoplasm"/>
    <property type="evidence" value="ECO:0007669"/>
    <property type="project" value="UniProtKB-SubCell"/>
</dbReference>
<comment type="subcellular location">
    <subcellularLocation>
        <location evidence="1">Cytoplasm</location>
    </subcellularLocation>
</comment>
<proteinExistence type="inferred from homology"/>
<evidence type="ECO:0000256" key="7">
    <source>
        <dbReference type="ARBA" id="ARBA00022723"/>
    </source>
</evidence>
<dbReference type="GO" id="GO:0004642">
    <property type="term" value="F:phosphoribosylformylglycinamidine synthase activity"/>
    <property type="evidence" value="ECO:0007669"/>
    <property type="project" value="UniProtKB-EC"/>
</dbReference>
<dbReference type="InterPro" id="IPR010073">
    <property type="entry name" value="PurL_large"/>
</dbReference>
<evidence type="ECO:0000256" key="14">
    <source>
        <dbReference type="ARBA" id="ARBA00032632"/>
    </source>
</evidence>
<evidence type="ECO:0000256" key="3">
    <source>
        <dbReference type="ARBA" id="ARBA00008608"/>
    </source>
</evidence>
<keyword evidence="8" id="KW-0547">Nucleotide-binding</keyword>
<evidence type="ECO:0000256" key="12">
    <source>
        <dbReference type="ARBA" id="ARBA00022962"/>
    </source>
</evidence>
<evidence type="ECO:0000259" key="20">
    <source>
        <dbReference type="Pfam" id="PF18072"/>
    </source>
</evidence>
<dbReference type="SUPFAM" id="SSF55326">
    <property type="entry name" value="PurM N-terminal domain-like"/>
    <property type="match status" value="2"/>
</dbReference>
<evidence type="ECO:0000313" key="23">
    <source>
        <dbReference type="EMBL" id="GAN11340.1"/>
    </source>
</evidence>
<evidence type="ECO:0000313" key="24">
    <source>
        <dbReference type="Proteomes" id="UP000053815"/>
    </source>
</evidence>
<dbReference type="FunFam" id="3.30.1330.10:FF:000005">
    <property type="entry name" value="Phosphoribosylformylglycinamidine synthase"/>
    <property type="match status" value="1"/>
</dbReference>
<feature type="domain" description="PurM-like C-terminal" evidence="19">
    <location>
        <begin position="880"/>
        <end position="1017"/>
    </location>
</feature>
<evidence type="ECO:0000259" key="19">
    <source>
        <dbReference type="Pfam" id="PF02769"/>
    </source>
</evidence>
<dbReference type="Proteomes" id="UP000053815">
    <property type="component" value="Unassembled WGS sequence"/>
</dbReference>
<dbReference type="Gene3D" id="3.90.650.10">
    <property type="entry name" value="PurM-like C-terminal domain"/>
    <property type="match status" value="2"/>
</dbReference>
<keyword evidence="11" id="KW-0460">Magnesium</keyword>
<dbReference type="Gene3D" id="3.40.50.880">
    <property type="match status" value="1"/>
</dbReference>
<dbReference type="InterPro" id="IPR029062">
    <property type="entry name" value="Class_I_gatase-like"/>
</dbReference>
<feature type="domain" description="PurM-like C-terminal" evidence="19">
    <location>
        <begin position="471"/>
        <end position="628"/>
    </location>
</feature>
<comment type="function">
    <text evidence="16">Phosphoribosylformylglycinamidine synthase involved in the purines biosynthetic pathway. Catalyzes the ATP-dependent conversion of formylglycinamide ribonucleotide (FGAR) and glutamine to yield formylglycinamidine ribonucleotide (FGAM) and glutamate.</text>
</comment>
<dbReference type="InterPro" id="IPR036676">
    <property type="entry name" value="PurM-like_C_sf"/>
</dbReference>
<feature type="domain" description="Phosphoribosylformylglycinamidine synthase linker" evidence="20">
    <location>
        <begin position="204"/>
        <end position="257"/>
    </location>
</feature>
<dbReference type="CDD" id="cd02203">
    <property type="entry name" value="PurL_repeat1"/>
    <property type="match status" value="1"/>
</dbReference>
<dbReference type="SUPFAM" id="SSF52317">
    <property type="entry name" value="Class I glutamine amidotransferase-like"/>
    <property type="match status" value="1"/>
</dbReference>
<feature type="domain" description="FGAR-AT PurM N-terminal-like" evidence="22">
    <location>
        <begin position="695"/>
        <end position="854"/>
    </location>
</feature>
<dbReference type="FunFam" id="3.90.650.10:FF:000002">
    <property type="entry name" value="Phosphoribosylformylglycinamidine synthase"/>
    <property type="match status" value="1"/>
</dbReference>
<dbReference type="NCBIfam" id="TIGR01735">
    <property type="entry name" value="FGAM_synt"/>
    <property type="match status" value="1"/>
</dbReference>
<dbReference type="SUPFAM" id="SSF82697">
    <property type="entry name" value="PurS-like"/>
    <property type="match status" value="1"/>
</dbReference>
<keyword evidence="5" id="KW-0963">Cytoplasm</keyword>
<dbReference type="EMBL" id="DF836842">
    <property type="protein sequence ID" value="GAN11340.1"/>
    <property type="molecule type" value="Genomic_DNA"/>
</dbReference>
<dbReference type="GO" id="GO:0005524">
    <property type="term" value="F:ATP binding"/>
    <property type="evidence" value="ECO:0007669"/>
    <property type="project" value="UniProtKB-KW"/>
</dbReference>
<dbReference type="InterPro" id="IPR010918">
    <property type="entry name" value="PurM-like_C_dom"/>
</dbReference>
<keyword evidence="6" id="KW-0436">Ligase</keyword>
<evidence type="ECO:0000256" key="5">
    <source>
        <dbReference type="ARBA" id="ARBA00022490"/>
    </source>
</evidence>
<evidence type="ECO:0000256" key="18">
    <source>
        <dbReference type="SAM" id="MobiDB-lite"/>
    </source>
</evidence>
<dbReference type="GO" id="GO:0006189">
    <property type="term" value="P:'de novo' IMP biosynthetic process"/>
    <property type="evidence" value="ECO:0007669"/>
    <property type="project" value="UniProtKB-UniPathway"/>
</dbReference>
<dbReference type="SUPFAM" id="SSF56042">
    <property type="entry name" value="PurM C-terminal domain-like"/>
    <property type="match status" value="2"/>
</dbReference>
<organism evidence="23">
    <name type="scientific">Mucor ambiguus</name>
    <dbReference type="NCBI Taxonomy" id="91626"/>
    <lineage>
        <taxon>Eukaryota</taxon>
        <taxon>Fungi</taxon>
        <taxon>Fungi incertae sedis</taxon>
        <taxon>Mucoromycota</taxon>
        <taxon>Mucoromycotina</taxon>
        <taxon>Mucoromycetes</taxon>
        <taxon>Mucorales</taxon>
        <taxon>Mucorineae</taxon>
        <taxon>Mucoraceae</taxon>
        <taxon>Mucor</taxon>
    </lineage>
</organism>
<dbReference type="CDD" id="cd02204">
    <property type="entry name" value="PurL_repeat2"/>
    <property type="match status" value="1"/>
</dbReference>
<evidence type="ECO:0000256" key="11">
    <source>
        <dbReference type="ARBA" id="ARBA00022842"/>
    </source>
</evidence>
<dbReference type="Pfam" id="PF02769">
    <property type="entry name" value="AIRS_C"/>
    <property type="match status" value="2"/>
</dbReference>
<dbReference type="PROSITE" id="PS51273">
    <property type="entry name" value="GATASE_TYPE_1"/>
    <property type="match status" value="1"/>
</dbReference>
<dbReference type="CDD" id="cd01740">
    <property type="entry name" value="GATase1_FGAR_AT"/>
    <property type="match status" value="1"/>
</dbReference>
<dbReference type="STRING" id="91626.A0A0C9LYU5"/>
<dbReference type="FunFam" id="3.40.50.880:FF:000008">
    <property type="entry name" value="Phosphoribosylformylglycinamidine synthase"/>
    <property type="match status" value="1"/>
</dbReference>
<dbReference type="Gene3D" id="1.10.8.750">
    <property type="entry name" value="Phosphoribosylformylglycinamidine synthase, linker domain"/>
    <property type="match status" value="1"/>
</dbReference>
<evidence type="ECO:0000256" key="17">
    <source>
        <dbReference type="ARBA" id="ARBA00071729"/>
    </source>
</evidence>
<keyword evidence="7" id="KW-0479">Metal-binding</keyword>
<evidence type="ECO:0000259" key="22">
    <source>
        <dbReference type="Pfam" id="PF22689"/>
    </source>
</evidence>
<dbReference type="InterPro" id="IPR036604">
    <property type="entry name" value="PurS-like_sf"/>
</dbReference>
<protein>
    <recommendedName>
        <fullName evidence="17">Phosphoribosylformylglycinamidine synthase</fullName>
        <ecNumber evidence="4">6.3.5.3</ecNumber>
    </recommendedName>
    <alternativeName>
        <fullName evidence="14">Formylglycinamide ribonucleotide amidotransferase</fullName>
    </alternativeName>
    <alternativeName>
        <fullName evidence="13">Formylglycinamide ribotide amidotransferase</fullName>
    </alternativeName>
</protein>
<dbReference type="FunFam" id="3.30.1330.10:FF:000002">
    <property type="entry name" value="Phosphoribosylformylglycinamidine synthase"/>
    <property type="match status" value="1"/>
</dbReference>
<dbReference type="Pfam" id="PF13507">
    <property type="entry name" value="GATase_5"/>
    <property type="match status" value="1"/>
</dbReference>
<sequence>MLVLPGTSALSTFKSASVLKSIQKTVPLATSISALHVHFVQPRQGQEDSLTSALESGQILRNLLTYGYYPIDAQYEQAIVSFLSSNQQAADASIVLVVPRAGTISPWSSKATNIAHLCNLYDQVERIERGVAYRIAKEDGSQLTASELSSIVDLIHDRMTQNVILHLPEPESVFHHGTPAPLTVVDLLSQSADNADARNKLVLANKTLGLALANDEIDYLIEAFVGGKDGQAGLQRNPTDVELFMFAQVNSEHCRHKIFGADWTIDGELKPHSLFGMIRNTHKLHPNATLSAYSDNAAVLKGFNATRFAPNSNEGNKYEHFEEQVHYLAKVETHNHPTAVSPFPGASTGSGGEIRDEGAVGQGSKPKAGLVGFTVSNLLIPDNVQPWETDFGKPGHVASAFDIMMEAPLGGAAFNNEFGRPALTGYFRTFAETVPVTETTSEVRGYHKPIMIAGGVGTVRPSHVFKKPISPGAHLVVLGGPGMLIGLGGGAASSMASGQSSADLDFASVQRENPEMERRAQEVIDRCTALGEDTPIQSIHDVGAGGLSNALPEIVHDSDLGADIDLRRVPCDDASMSPMAIWCNESQERYVLAVSPNKLAQFEAFCARERCPYAVVGTATAEKRLVVRDTLLNNVPIDLPMPVLFGKPPKMSRKATTETPFRRPFDTTLQTYLPNHHDVLAEAASRVLHLPAVASKSFLVTIGDRSITAMVARDQFVGPWQVPVADVAVTTSSLGMDIVTGEAMAMGERTPIALLSQAASARMAVGESLTNLAAAHVGNIEDVIMSANWMCAADHAGEGAGMYDAVQAIGLDLCPKLGIAIPVGKDSMSMKMKWQDDKAHEVTAPLSLIITAFGTVVNNHTTFTPQLLNKPNTELILIDLANGKQRMGGSALAQVFKEIGHEAPDVEDAFLLKSFFNGMQRAKEVVGEPLVLAYHDRSDGGLFATIVEMCFAGHVGAQVQLDQICEKEDAVAALYNEELGAVVQIETARYEEFANLMNEAGVPSSALRKLGTVTEHDAKDTISFNLGTETLYSASRIDLFRAWSKTSYLMQSARDNAVCAQQEYDAALDAADPGLQYQLTFDPAEEFVVNDNNRPKVAVLRDQGVNGQIEMAFAFHLAGFEAVDVHMTDIISGKVTLKEFVGIAACGGFSYGDVLGAGAGWARTILLNARARAEFADFFARSNTFSLGVCNGCQFLSQLAELVPGADNWPRFARNESEQFEGRTSLVQIQSSNSIFMKGMEGSILPIAVAHGEGKATFKSDAQSQDFHAQGLATTCYVDNYGKVTQQYPFNPNGSPQGIAAATSPDGRVLIMMPHPERVVLKESNSWYPADQNWGQAGPWLKMFRNARQWVGDNY</sequence>
<evidence type="ECO:0000256" key="16">
    <source>
        <dbReference type="ARBA" id="ARBA00057317"/>
    </source>
</evidence>
<feature type="domain" description="Phosphoribosylformylglycinamidine synthase N-terminal" evidence="21">
    <location>
        <begin position="37"/>
        <end position="174"/>
    </location>
</feature>
<evidence type="ECO:0000259" key="21">
    <source>
        <dbReference type="Pfam" id="PF18076"/>
    </source>
</evidence>
<dbReference type="PANTHER" id="PTHR10099">
    <property type="entry name" value="PHOSPHORIBOSYLFORMYLGLYCINAMIDINE SYNTHASE"/>
    <property type="match status" value="1"/>
</dbReference>
<accession>A0A0C9LYU5</accession>
<evidence type="ECO:0000256" key="15">
    <source>
        <dbReference type="ARBA" id="ARBA00052585"/>
    </source>
</evidence>
<comment type="pathway">
    <text evidence="2">Purine metabolism; IMP biosynthesis via de novo pathway; 5-amino-1-(5-phospho-D-ribosyl)imidazole from N(2)-formyl-N(1)-(5-phospho-D-ribosyl)glycinamide: step 1/2.</text>
</comment>
<evidence type="ECO:0000256" key="4">
    <source>
        <dbReference type="ARBA" id="ARBA00012747"/>
    </source>
</evidence>
<comment type="similarity">
    <text evidence="3">In the N-terminal section; belongs to the FGAMS family.</text>
</comment>
<reference evidence="23" key="1">
    <citation type="submission" date="2014-09" db="EMBL/GenBank/DDBJ databases">
        <title>Draft genome sequence of an oleaginous Mucoromycotina fungus Mucor ambiguus NBRC6742.</title>
        <authorList>
            <person name="Takeda I."/>
            <person name="Yamane N."/>
            <person name="Morita T."/>
            <person name="Tamano K."/>
            <person name="Machida M."/>
            <person name="Baker S."/>
            <person name="Koike H."/>
        </authorList>
    </citation>
    <scope>NUCLEOTIDE SEQUENCE</scope>
    <source>
        <strain evidence="23">NBRC 6742</strain>
    </source>
</reference>
<evidence type="ECO:0000256" key="10">
    <source>
        <dbReference type="ARBA" id="ARBA00022840"/>
    </source>
</evidence>
<keyword evidence="24" id="KW-1185">Reference proteome</keyword>
<dbReference type="Pfam" id="PF18072">
    <property type="entry name" value="FGAR-AT_linker"/>
    <property type="match status" value="1"/>
</dbReference>
<dbReference type="SUPFAM" id="SSF109736">
    <property type="entry name" value="FGAM synthase PurL, linker domain"/>
    <property type="match status" value="1"/>
</dbReference>
<evidence type="ECO:0000256" key="6">
    <source>
        <dbReference type="ARBA" id="ARBA00022598"/>
    </source>
</evidence>
<dbReference type="InterPro" id="IPR041609">
    <property type="entry name" value="PurL_linker"/>
</dbReference>
<keyword evidence="10" id="KW-0067">ATP-binding</keyword>
<dbReference type="PANTHER" id="PTHR10099:SF1">
    <property type="entry name" value="PHOSPHORIBOSYLFORMYLGLYCINAMIDINE SYNTHASE"/>
    <property type="match status" value="1"/>
</dbReference>
<dbReference type="Gene3D" id="3.30.1330.10">
    <property type="entry name" value="PurM-like, N-terminal domain"/>
    <property type="match status" value="2"/>
</dbReference>